<organism evidence="2 3">
    <name type="scientific">Thiocapsa imhoffii</name>
    <dbReference type="NCBI Taxonomy" id="382777"/>
    <lineage>
        <taxon>Bacteria</taxon>
        <taxon>Pseudomonadati</taxon>
        <taxon>Pseudomonadota</taxon>
        <taxon>Gammaproteobacteria</taxon>
        <taxon>Chromatiales</taxon>
        <taxon>Chromatiaceae</taxon>
        <taxon>Thiocapsa</taxon>
    </lineage>
</organism>
<gene>
    <name evidence="2" type="ORF">CKO25_16235</name>
</gene>
<dbReference type="Gene3D" id="3.40.50.300">
    <property type="entry name" value="P-loop containing nucleotide triphosphate hydrolases"/>
    <property type="match status" value="1"/>
</dbReference>
<reference evidence="2 3" key="1">
    <citation type="journal article" date="2020" name="Microorganisms">
        <title>Osmotic Adaptation and Compatible Solute Biosynthesis of Phototrophic Bacteria as Revealed from Genome Analyses.</title>
        <authorList>
            <person name="Imhoff J.F."/>
            <person name="Rahn T."/>
            <person name="Kunzel S."/>
            <person name="Keller A."/>
            <person name="Neulinger S.C."/>
        </authorList>
    </citation>
    <scope>NUCLEOTIDE SEQUENCE [LARGE SCALE GENOMIC DNA]</scope>
    <source>
        <strain evidence="2 3">DSM 21303</strain>
    </source>
</reference>
<evidence type="ECO:0000313" key="3">
    <source>
        <dbReference type="Proteomes" id="UP001138802"/>
    </source>
</evidence>
<comment type="caution">
    <text evidence="2">The sequence shown here is derived from an EMBL/GenBank/DDBJ whole genome shotgun (WGS) entry which is preliminary data.</text>
</comment>
<dbReference type="InterPro" id="IPR045725">
    <property type="entry name" value="DUF6079_N"/>
</dbReference>
<feature type="domain" description="DUF6079" evidence="1">
    <location>
        <begin position="38"/>
        <end position="105"/>
    </location>
</feature>
<evidence type="ECO:0000259" key="1">
    <source>
        <dbReference type="Pfam" id="PF19557"/>
    </source>
</evidence>
<dbReference type="InterPro" id="IPR027417">
    <property type="entry name" value="P-loop_NTPase"/>
</dbReference>
<name>A0A9X0WKG9_9GAMM</name>
<dbReference type="Proteomes" id="UP001138802">
    <property type="component" value="Unassembled WGS sequence"/>
</dbReference>
<evidence type="ECO:0000313" key="2">
    <source>
        <dbReference type="EMBL" id="MBK1646165.1"/>
    </source>
</evidence>
<proteinExistence type="predicted"/>
<dbReference type="EMBL" id="NRSD01000020">
    <property type="protein sequence ID" value="MBK1646165.1"/>
    <property type="molecule type" value="Genomic_DNA"/>
</dbReference>
<dbReference type="AlphaFoldDB" id="A0A9X0WKG9"/>
<feature type="non-terminal residue" evidence="2">
    <location>
        <position position="200"/>
    </location>
</feature>
<accession>A0A9X0WKG9</accession>
<protein>
    <submittedName>
        <fullName evidence="2">Phage resistance protein</fullName>
    </submittedName>
</protein>
<dbReference type="Pfam" id="PF19557">
    <property type="entry name" value="DUF6079_1st"/>
    <property type="match status" value="1"/>
</dbReference>
<sequence length="200" mass="21781">MSILIKDLIHIPERVQRGDFVLNLASGLEPEAIARTLGEYVVTPQLVRCFEDALSFIESTVTSQQNRNKGAYLHGSFGTGKSHFMAVLKLLIQGNVQARSIPELAMAVAKHSHWMQGHNILMVPYHMIGAPSIEAGVLGGYARHVRGLHPRAPVPGFYLSSRLFADAQVMRGHLGDDRFFAALNHASAGADRTDGDWGAG</sequence>
<dbReference type="RefSeq" id="WP_242467666.1">
    <property type="nucleotide sequence ID" value="NZ_NRSD01000020.1"/>
</dbReference>
<keyword evidence="3" id="KW-1185">Reference proteome</keyword>